<name>A0A2P7MQY9_9CYAN</name>
<dbReference type="OrthoDB" id="305468at2"/>
<comment type="caution">
    <text evidence="5">The sequence shown here is derived from an EMBL/GenBank/DDBJ whole genome shotgun (WGS) entry which is preliminary data.</text>
</comment>
<dbReference type="AlphaFoldDB" id="A0A2P7MQY9"/>
<proteinExistence type="inferred from homology"/>
<sequence length="333" mass="35585">MARRSAPSQPRRGPTLLRLGALAVGMATGAGLIGVLWPIGDRATEPLQQLTPADLAKPPSRSITLLVIGLDSERPGDPLNKAAPRGAANADALLLVRVNPQGPLQVLSLPPNLAVQLPGQKRPQSLGSLYRMGGVALTADAVRNLIGLDSGQPARFLVLGRSNLRSLVDGLGSIAANPTLALRYKDKSQRFSINLQGGLQRLKGNQVEQLVRYRDPDRPEESRQDNQQLVVRSLLRELAMPEQLGQLANLLKSLNNQGVVTNLSQPETLSLLAAGLDQAESVQFTSLPLAPAPEQEQEQEPNSSRGTKLSLREISSSAPEPLWPAATNSTAQQ</sequence>
<feature type="transmembrane region" description="Helical" evidence="3">
    <location>
        <begin position="21"/>
        <end position="40"/>
    </location>
</feature>
<protein>
    <submittedName>
        <fullName evidence="5">LytR family transcriptional regulator</fullName>
    </submittedName>
</protein>
<gene>
    <name evidence="5" type="ORF">C7K55_12355</name>
</gene>
<comment type="similarity">
    <text evidence="1">Belongs to the LytR/CpsA/Psr (LCP) family.</text>
</comment>
<evidence type="ECO:0000313" key="5">
    <source>
        <dbReference type="EMBL" id="PSJ03612.1"/>
    </source>
</evidence>
<keyword evidence="6" id="KW-1185">Reference proteome</keyword>
<evidence type="ECO:0000259" key="4">
    <source>
        <dbReference type="Pfam" id="PF03816"/>
    </source>
</evidence>
<dbReference type="Gene3D" id="3.40.630.190">
    <property type="entry name" value="LCP protein"/>
    <property type="match status" value="1"/>
</dbReference>
<dbReference type="InterPro" id="IPR050922">
    <property type="entry name" value="LytR/CpsA/Psr_CW_biosynth"/>
</dbReference>
<evidence type="ECO:0000313" key="6">
    <source>
        <dbReference type="Proteomes" id="UP000243002"/>
    </source>
</evidence>
<feature type="compositionally biased region" description="Polar residues" evidence="2">
    <location>
        <begin position="302"/>
        <end position="318"/>
    </location>
</feature>
<evidence type="ECO:0000256" key="2">
    <source>
        <dbReference type="SAM" id="MobiDB-lite"/>
    </source>
</evidence>
<keyword evidence="3" id="KW-0812">Transmembrane</keyword>
<feature type="domain" description="Cell envelope-related transcriptional attenuator" evidence="4">
    <location>
        <begin position="89"/>
        <end position="238"/>
    </location>
</feature>
<dbReference type="InterPro" id="IPR004474">
    <property type="entry name" value="LytR_CpsA_psr"/>
</dbReference>
<dbReference type="NCBIfam" id="TIGR00350">
    <property type="entry name" value="lytR_cpsA_psr"/>
    <property type="match status" value="1"/>
</dbReference>
<organism evidence="5 6">
    <name type="scientific">Cyanobium usitatum str. Tous</name>
    <dbReference type="NCBI Taxonomy" id="2116684"/>
    <lineage>
        <taxon>Bacteria</taxon>
        <taxon>Bacillati</taxon>
        <taxon>Cyanobacteriota</taxon>
        <taxon>Cyanophyceae</taxon>
        <taxon>Synechococcales</taxon>
        <taxon>Prochlorococcaceae</taxon>
        <taxon>Cyanobium</taxon>
    </lineage>
</organism>
<keyword evidence="3" id="KW-1133">Transmembrane helix</keyword>
<dbReference type="Pfam" id="PF03816">
    <property type="entry name" value="LytR_cpsA_psr"/>
    <property type="match status" value="1"/>
</dbReference>
<dbReference type="Proteomes" id="UP000243002">
    <property type="component" value="Unassembled WGS sequence"/>
</dbReference>
<dbReference type="PANTHER" id="PTHR33392">
    <property type="entry name" value="POLYISOPRENYL-TEICHOIC ACID--PEPTIDOGLYCAN TEICHOIC ACID TRANSFERASE TAGU"/>
    <property type="match status" value="1"/>
</dbReference>
<evidence type="ECO:0000256" key="1">
    <source>
        <dbReference type="ARBA" id="ARBA00006068"/>
    </source>
</evidence>
<accession>A0A2P7MQY9</accession>
<dbReference type="EMBL" id="PXXO01000019">
    <property type="protein sequence ID" value="PSJ03612.1"/>
    <property type="molecule type" value="Genomic_DNA"/>
</dbReference>
<dbReference type="PANTHER" id="PTHR33392:SF6">
    <property type="entry name" value="POLYISOPRENYL-TEICHOIC ACID--PEPTIDOGLYCAN TEICHOIC ACID TRANSFERASE TAGU"/>
    <property type="match status" value="1"/>
</dbReference>
<feature type="region of interest" description="Disordered" evidence="2">
    <location>
        <begin position="285"/>
        <end position="333"/>
    </location>
</feature>
<reference evidence="5 6" key="1">
    <citation type="journal article" date="2018" name="Environ. Microbiol.">
        <title>Ecological and genomic features of two widespread freshwater picocyanobacteria.</title>
        <authorList>
            <person name="Cabello-Yeves P.J."/>
            <person name="Picazo A."/>
            <person name="Camacho A."/>
            <person name="Callieri C."/>
            <person name="Rosselli R."/>
            <person name="Roda-Garcia J.J."/>
            <person name="Coutinho F.H."/>
            <person name="Rodriguez-Valera F."/>
        </authorList>
    </citation>
    <scope>NUCLEOTIDE SEQUENCE [LARGE SCALE GENOMIC DNA]</scope>
    <source>
        <strain evidence="5 6">Tous</strain>
    </source>
</reference>
<dbReference type="RefSeq" id="WP_106633035.1">
    <property type="nucleotide sequence ID" value="NZ_PXXO01000019.1"/>
</dbReference>
<keyword evidence="3" id="KW-0472">Membrane</keyword>
<evidence type="ECO:0000256" key="3">
    <source>
        <dbReference type="SAM" id="Phobius"/>
    </source>
</evidence>